<proteinExistence type="predicted"/>
<reference evidence="2 3" key="1">
    <citation type="submission" date="2016-09" db="EMBL/GenBank/DDBJ databases">
        <title>Metabolic pathway, cell adaptation mechanisms and a novel monoxygenase revealed through proteogenomic-transcription analysis of a Sphingomonas haloaromaticamans strain degrading the fungicide ortho-phenylphenol.</title>
        <authorList>
            <person name="Perruchon C."/>
            <person name="Papadopoulou E.S."/>
            <person name="Rousidou C."/>
            <person name="Vasileiadis S."/>
            <person name="Tanou G."/>
            <person name="Amoutzias G."/>
            <person name="Molassiotis A."/>
            <person name="Karpouzas D.G."/>
        </authorList>
    </citation>
    <scope>NUCLEOTIDE SEQUENCE [LARGE SCALE GENOMIC DNA]</scope>
    <source>
        <strain evidence="2 3">P3</strain>
    </source>
</reference>
<keyword evidence="3" id="KW-1185">Reference proteome</keyword>
<dbReference type="RefSeq" id="WP_139181753.1">
    <property type="nucleotide sequence ID" value="NZ_MIPT01000001.1"/>
</dbReference>
<evidence type="ECO:0000313" key="2">
    <source>
        <dbReference type="EMBL" id="OHT21455.1"/>
    </source>
</evidence>
<gene>
    <name evidence="2" type="ORF">BHE75_03463</name>
</gene>
<evidence type="ECO:0000313" key="3">
    <source>
        <dbReference type="Proteomes" id="UP000179467"/>
    </source>
</evidence>
<feature type="transmembrane region" description="Helical" evidence="1">
    <location>
        <begin position="95"/>
        <end position="121"/>
    </location>
</feature>
<keyword evidence="1" id="KW-0472">Membrane</keyword>
<organism evidence="2 3">
    <name type="scientific">Edaphosphingomonas haloaromaticamans</name>
    <dbReference type="NCBI Taxonomy" id="653954"/>
    <lineage>
        <taxon>Bacteria</taxon>
        <taxon>Pseudomonadati</taxon>
        <taxon>Pseudomonadota</taxon>
        <taxon>Alphaproteobacteria</taxon>
        <taxon>Sphingomonadales</taxon>
        <taxon>Rhizorhabdaceae</taxon>
        <taxon>Edaphosphingomonas</taxon>
    </lineage>
</organism>
<dbReference type="EMBL" id="MIPT01000001">
    <property type="protein sequence ID" value="OHT21455.1"/>
    <property type="molecule type" value="Genomic_DNA"/>
</dbReference>
<protein>
    <submittedName>
        <fullName evidence="2">Uncharacterized protein</fullName>
    </submittedName>
</protein>
<dbReference type="AlphaFoldDB" id="A0A1S1HGV2"/>
<keyword evidence="1" id="KW-1133">Transmembrane helix</keyword>
<name>A0A1S1HGV2_9SPHN</name>
<keyword evidence="1" id="KW-0812">Transmembrane</keyword>
<dbReference type="Proteomes" id="UP000179467">
    <property type="component" value="Unassembled WGS sequence"/>
</dbReference>
<accession>A0A1S1HGV2</accession>
<evidence type="ECO:0000256" key="1">
    <source>
        <dbReference type="SAM" id="Phobius"/>
    </source>
</evidence>
<sequence length="136" mass="14027">MLRCVPTRYRPADALIVLGAFVAGAPSAQAALLLMEGPMAHRSAADPAPMHIPAPLPAPDAATGANGRDPALTPAAARQRWLAAMAAAPDEDGRIVAAGTTSSLGSAGWLPLVGALMLVAFRRPRRDGRLRYISAV</sequence>
<comment type="caution">
    <text evidence="2">The sequence shown here is derived from an EMBL/GenBank/DDBJ whole genome shotgun (WGS) entry which is preliminary data.</text>
</comment>